<gene>
    <name evidence="1" type="ORF">H6G14_32435</name>
</gene>
<evidence type="ECO:0000313" key="2">
    <source>
        <dbReference type="Proteomes" id="UP000621307"/>
    </source>
</evidence>
<proteinExistence type="predicted"/>
<dbReference type="RefSeq" id="WP_190573111.1">
    <property type="nucleotide sequence ID" value="NZ_JACJQL010000146.1"/>
</dbReference>
<organism evidence="1 2">
    <name type="scientific">Nostoc parmelioides FACHB-3921</name>
    <dbReference type="NCBI Taxonomy" id="2692909"/>
    <lineage>
        <taxon>Bacteria</taxon>
        <taxon>Bacillati</taxon>
        <taxon>Cyanobacteriota</taxon>
        <taxon>Cyanophyceae</taxon>
        <taxon>Nostocales</taxon>
        <taxon>Nostocaceae</taxon>
        <taxon>Nostoc</taxon>
    </lineage>
</organism>
<reference evidence="1 2" key="1">
    <citation type="journal article" date="2020" name="ISME J.">
        <title>Comparative genomics reveals insights into cyanobacterial evolution and habitat adaptation.</title>
        <authorList>
            <person name="Chen M.Y."/>
            <person name="Teng W.K."/>
            <person name="Zhao L."/>
            <person name="Hu C.X."/>
            <person name="Zhou Y.K."/>
            <person name="Han B.P."/>
            <person name="Song L.R."/>
            <person name="Shu W.S."/>
        </authorList>
    </citation>
    <scope>NUCLEOTIDE SEQUENCE [LARGE SCALE GENOMIC DNA]</scope>
    <source>
        <strain evidence="1 2">FACHB-3921</strain>
    </source>
</reference>
<protein>
    <submittedName>
        <fullName evidence="1">Uncharacterized protein</fullName>
    </submittedName>
</protein>
<keyword evidence="2" id="KW-1185">Reference proteome</keyword>
<evidence type="ECO:0000313" key="1">
    <source>
        <dbReference type="EMBL" id="MBD2255872.1"/>
    </source>
</evidence>
<dbReference type="EMBL" id="JACJQL010000146">
    <property type="protein sequence ID" value="MBD2255872.1"/>
    <property type="molecule type" value="Genomic_DNA"/>
</dbReference>
<sequence length="98" mass="11223">MADFTIFDIRINQQLNIQSLEKPVSAIEEELVLLAEKLTQVAIPVEVLLGILKIANYDKKAAFDYADQYLAKSKNPRRIVLKSRSKSCLKWSLTRMLN</sequence>
<name>A0ABR8BP43_9NOSO</name>
<dbReference type="Proteomes" id="UP000621307">
    <property type="component" value="Unassembled WGS sequence"/>
</dbReference>
<comment type="caution">
    <text evidence="1">The sequence shown here is derived from an EMBL/GenBank/DDBJ whole genome shotgun (WGS) entry which is preliminary data.</text>
</comment>
<accession>A0ABR8BP43</accession>